<proteinExistence type="predicted"/>
<reference evidence="1 2" key="1">
    <citation type="submission" date="2020-06" db="EMBL/GenBank/DDBJ databases">
        <title>Rhizobium sp.nov. isolated from the tomato plant.</title>
        <authorList>
            <person name="Thin K.K."/>
            <person name="Zhang X."/>
            <person name="He S."/>
        </authorList>
    </citation>
    <scope>NUCLEOTIDE SEQUENCE [LARGE SCALE GENOMIC DNA]</scope>
    <source>
        <strain evidence="1 2">DBTS2</strain>
    </source>
</reference>
<evidence type="ECO:0000313" key="1">
    <source>
        <dbReference type="EMBL" id="NVP54483.1"/>
    </source>
</evidence>
<evidence type="ECO:0000313" key="2">
    <source>
        <dbReference type="Proteomes" id="UP000659172"/>
    </source>
</evidence>
<accession>A0ABX2QCR5</accession>
<dbReference type="RefSeq" id="WP_176948189.1">
    <property type="nucleotide sequence ID" value="NZ_JABXYK010000002.1"/>
</dbReference>
<comment type="caution">
    <text evidence="1">The sequence shown here is derived from an EMBL/GenBank/DDBJ whole genome shotgun (WGS) entry which is preliminary data.</text>
</comment>
<gene>
    <name evidence="1" type="ORF">HV823_04335</name>
</gene>
<protein>
    <submittedName>
        <fullName evidence="1">Uncharacterized protein</fullName>
    </submittedName>
</protein>
<dbReference type="EMBL" id="JABXYK010000002">
    <property type="protein sequence ID" value="NVP54483.1"/>
    <property type="molecule type" value="Genomic_DNA"/>
</dbReference>
<organism evidence="1 2">
    <name type="scientific">Mycoplana rhizolycopersici</name>
    <dbReference type="NCBI Taxonomy" id="2746702"/>
    <lineage>
        <taxon>Bacteria</taxon>
        <taxon>Pseudomonadati</taxon>
        <taxon>Pseudomonadota</taxon>
        <taxon>Alphaproteobacteria</taxon>
        <taxon>Hyphomicrobiales</taxon>
        <taxon>Rhizobiaceae</taxon>
        <taxon>Mycoplana</taxon>
    </lineage>
</organism>
<name>A0ABX2QCR5_9HYPH</name>
<keyword evidence="2" id="KW-1185">Reference proteome</keyword>
<dbReference type="Proteomes" id="UP000659172">
    <property type="component" value="Unassembled WGS sequence"/>
</dbReference>
<sequence length="90" mass="9741">MTKVRVTRIVCMVCKGDRVKFGSSCYICDDAGKVPVARALDAAQRRYRLAKGGLTSGDYAANTARRLMDEAEQIFAIAGVTPPWKQGSTA</sequence>